<reference evidence="3 4" key="1">
    <citation type="journal article" date="2009" name="Stand. Genomic Sci.">
        <title>Complete genome sequence of Actinosynnema mirum type strain (101).</title>
        <authorList>
            <person name="Land M."/>
            <person name="Lapidus A."/>
            <person name="Mayilraj S."/>
            <person name="Chen F."/>
            <person name="Copeland A."/>
            <person name="Del Rio T.G."/>
            <person name="Nolan M."/>
            <person name="Lucas S."/>
            <person name="Tice H."/>
            <person name="Cheng J.F."/>
            <person name="Chertkov O."/>
            <person name="Bruce D."/>
            <person name="Goodwin L."/>
            <person name="Pitluck S."/>
            <person name="Rohde M."/>
            <person name="Goker M."/>
            <person name="Pati A."/>
            <person name="Ivanova N."/>
            <person name="Mavromatis K."/>
            <person name="Chen A."/>
            <person name="Palaniappan K."/>
            <person name="Hauser L."/>
            <person name="Chang Y.J."/>
            <person name="Jeffries C.C."/>
            <person name="Brettin T."/>
            <person name="Detter J.C."/>
            <person name="Han C."/>
            <person name="Chain P."/>
            <person name="Tindall B.J."/>
            <person name="Bristow J."/>
            <person name="Eisen J.A."/>
            <person name="Markowitz V."/>
            <person name="Hugenholtz P."/>
            <person name="Kyrpides N.C."/>
            <person name="Klenk H.P."/>
        </authorList>
    </citation>
    <scope>NUCLEOTIDE SEQUENCE [LARGE SCALE GENOMIC DNA]</scope>
    <source>
        <strain evidence="4">ATCC 29888 / DSM 43827 / JCM 3225 / NBRC 14064 / NCIMB 13271 / NRRL B-12336 / IMRU 3971 / 101</strain>
    </source>
</reference>
<protein>
    <submittedName>
        <fullName evidence="3">Abortive infection protein</fullName>
    </submittedName>
</protein>
<sequence length="277" mass="28666">MSRDAGGVLRTGGKVVAFLGLSAAAVLLSAVATGVLVPVEDGQPWPVVAVAAGLVLLATRWFEGSWRGLGPGRWFGPGLLLGVAAVGLLAWGLMLDGVLRWTPNAGFTAPLALTGTAYFCFAVLLEELVFRGYALRRLAEVRGPGVAVGGLAVLFGGYHLLVLGAAPSVKSGGFGELLWTAAGPAIGAVVFGVAALRAGGIALPVGLHLGWNWTQWQFFAFPTDDNPVGRWTPLVTPGVDPVVFKVGYVVAMALVLGAVLLVTRRREPRGRVVALPA</sequence>
<dbReference type="Pfam" id="PF02517">
    <property type="entry name" value="Rce1-like"/>
    <property type="match status" value="1"/>
</dbReference>
<organism evidence="3 4">
    <name type="scientific">Actinosynnema mirum (strain ATCC 29888 / DSM 43827 / JCM 3225 / NBRC 14064 / NCIMB 13271 / NRRL B-12336 / IMRU 3971 / 101)</name>
    <dbReference type="NCBI Taxonomy" id="446462"/>
    <lineage>
        <taxon>Bacteria</taxon>
        <taxon>Bacillati</taxon>
        <taxon>Actinomycetota</taxon>
        <taxon>Actinomycetes</taxon>
        <taxon>Pseudonocardiales</taxon>
        <taxon>Pseudonocardiaceae</taxon>
        <taxon>Actinosynnema</taxon>
    </lineage>
</organism>
<evidence type="ECO:0000256" key="1">
    <source>
        <dbReference type="SAM" id="Phobius"/>
    </source>
</evidence>
<feature type="domain" description="CAAX prenyl protease 2/Lysostaphin resistance protein A-like" evidence="2">
    <location>
        <begin position="112"/>
        <end position="213"/>
    </location>
</feature>
<keyword evidence="1" id="KW-0472">Membrane</keyword>
<dbReference type="eggNOG" id="COG1266">
    <property type="taxonomic scope" value="Bacteria"/>
</dbReference>
<evidence type="ECO:0000259" key="2">
    <source>
        <dbReference type="Pfam" id="PF02517"/>
    </source>
</evidence>
<dbReference type="GO" id="GO:0080120">
    <property type="term" value="P:CAAX-box protein maturation"/>
    <property type="evidence" value="ECO:0007669"/>
    <property type="project" value="UniProtKB-ARBA"/>
</dbReference>
<dbReference type="STRING" id="446462.Amir_3149"/>
<dbReference type="KEGG" id="ami:Amir_3149"/>
<dbReference type="AlphaFoldDB" id="C6W840"/>
<keyword evidence="4" id="KW-1185">Reference proteome</keyword>
<dbReference type="InterPro" id="IPR003675">
    <property type="entry name" value="Rce1/LyrA-like_dom"/>
</dbReference>
<evidence type="ECO:0000313" key="3">
    <source>
        <dbReference type="EMBL" id="ACU37061.1"/>
    </source>
</evidence>
<gene>
    <name evidence="3" type="ordered locus">Amir_3149</name>
</gene>
<accession>C6W840</accession>
<dbReference type="GO" id="GO:0004175">
    <property type="term" value="F:endopeptidase activity"/>
    <property type="evidence" value="ECO:0007669"/>
    <property type="project" value="UniProtKB-ARBA"/>
</dbReference>
<dbReference type="OrthoDB" id="193898at2"/>
<keyword evidence="1" id="KW-0812">Transmembrane</keyword>
<feature type="transmembrane region" description="Helical" evidence="1">
    <location>
        <begin position="74"/>
        <end position="95"/>
    </location>
</feature>
<dbReference type="Proteomes" id="UP000002213">
    <property type="component" value="Chromosome"/>
</dbReference>
<dbReference type="HOGENOM" id="CLU_948745_0_0_11"/>
<keyword evidence="1" id="KW-1133">Transmembrane helix</keyword>
<name>C6W840_ACTMD</name>
<feature type="transmembrane region" description="Helical" evidence="1">
    <location>
        <begin position="107"/>
        <end position="125"/>
    </location>
</feature>
<feature type="transmembrane region" description="Helical" evidence="1">
    <location>
        <begin position="177"/>
        <end position="196"/>
    </location>
</feature>
<evidence type="ECO:0000313" key="4">
    <source>
        <dbReference type="Proteomes" id="UP000002213"/>
    </source>
</evidence>
<feature type="transmembrane region" description="Helical" evidence="1">
    <location>
        <begin position="242"/>
        <end position="262"/>
    </location>
</feature>
<proteinExistence type="predicted"/>
<feature type="transmembrane region" description="Helical" evidence="1">
    <location>
        <begin position="146"/>
        <end position="165"/>
    </location>
</feature>
<feature type="transmembrane region" description="Helical" evidence="1">
    <location>
        <begin position="43"/>
        <end position="62"/>
    </location>
</feature>
<feature type="transmembrane region" description="Helical" evidence="1">
    <location>
        <begin position="12"/>
        <end position="37"/>
    </location>
</feature>
<dbReference type="EMBL" id="CP001630">
    <property type="protein sequence ID" value="ACU37061.1"/>
    <property type="molecule type" value="Genomic_DNA"/>
</dbReference>
<feature type="transmembrane region" description="Helical" evidence="1">
    <location>
        <begin position="203"/>
        <end position="222"/>
    </location>
</feature>